<feature type="compositionally biased region" description="Basic and acidic residues" evidence="1">
    <location>
        <begin position="55"/>
        <end position="68"/>
    </location>
</feature>
<organism evidence="2 3">
    <name type="scientific">Oryza rufipogon</name>
    <name type="common">Brownbeard rice</name>
    <name type="synonym">Asian wild rice</name>
    <dbReference type="NCBI Taxonomy" id="4529"/>
    <lineage>
        <taxon>Eukaryota</taxon>
        <taxon>Viridiplantae</taxon>
        <taxon>Streptophyta</taxon>
        <taxon>Embryophyta</taxon>
        <taxon>Tracheophyta</taxon>
        <taxon>Spermatophyta</taxon>
        <taxon>Magnoliopsida</taxon>
        <taxon>Liliopsida</taxon>
        <taxon>Poales</taxon>
        <taxon>Poaceae</taxon>
        <taxon>BOP clade</taxon>
        <taxon>Oryzoideae</taxon>
        <taxon>Oryzeae</taxon>
        <taxon>Oryzinae</taxon>
        <taxon>Oryza</taxon>
    </lineage>
</organism>
<reference evidence="2" key="2">
    <citation type="submission" date="2015-06" db="UniProtKB">
        <authorList>
            <consortium name="EnsemblPlants"/>
        </authorList>
    </citation>
    <scope>IDENTIFICATION</scope>
</reference>
<dbReference type="Proteomes" id="UP000008022">
    <property type="component" value="Unassembled WGS sequence"/>
</dbReference>
<keyword evidence="3" id="KW-1185">Reference proteome</keyword>
<dbReference type="AlphaFoldDB" id="A0A0E0QIB4"/>
<evidence type="ECO:0000313" key="2">
    <source>
        <dbReference type="EnsemblPlants" id="ORUFI08G14630.1"/>
    </source>
</evidence>
<sequence length="79" mass="8460">MRDEANLAACCLPGPGLRRRCQPLPLAPTLDAAYAEQHPHQDTRPGTAHGVATEEPLHRETGQNHLDELVGEDGTGVAE</sequence>
<dbReference type="HOGENOM" id="CLU_2610294_0_0_1"/>
<evidence type="ECO:0000313" key="3">
    <source>
        <dbReference type="Proteomes" id="UP000008022"/>
    </source>
</evidence>
<dbReference type="Gramene" id="ORUFI08G14630.1">
    <property type="protein sequence ID" value="ORUFI08G14630.1"/>
    <property type="gene ID" value="ORUFI08G14630"/>
</dbReference>
<proteinExistence type="predicted"/>
<dbReference type="EnsemblPlants" id="ORUFI08G14630.1">
    <property type="protein sequence ID" value="ORUFI08G14630.1"/>
    <property type="gene ID" value="ORUFI08G14630"/>
</dbReference>
<accession>A0A0E0QIB4</accession>
<protein>
    <submittedName>
        <fullName evidence="2">Uncharacterized protein</fullName>
    </submittedName>
</protein>
<evidence type="ECO:0000256" key="1">
    <source>
        <dbReference type="SAM" id="MobiDB-lite"/>
    </source>
</evidence>
<feature type="region of interest" description="Disordered" evidence="1">
    <location>
        <begin position="33"/>
        <end position="79"/>
    </location>
</feature>
<name>A0A0E0QIB4_ORYRU</name>
<reference evidence="3" key="1">
    <citation type="submission" date="2013-06" db="EMBL/GenBank/DDBJ databases">
        <authorList>
            <person name="Zhao Q."/>
        </authorList>
    </citation>
    <scope>NUCLEOTIDE SEQUENCE</scope>
    <source>
        <strain evidence="3">cv. W1943</strain>
    </source>
</reference>